<feature type="signal peptide" evidence="1">
    <location>
        <begin position="1"/>
        <end position="29"/>
    </location>
</feature>
<keyword evidence="3" id="KW-1185">Reference proteome</keyword>
<sequence>MRKSFGRSLALSFLLAGSLHLSASHPASAMEAEFGDFQRIMLMPLQAQVKRADAILNRKYKKDFNPATYESNMENSIPFYALASDATFAAYRIAAARPELLAGYEVYESCRGGVPRTLLECFFRGGARGEYVDLAASCPVCSAEAVTLFLWDEAGVPSSQFTGGLRFLYDPSLREPPPL</sequence>
<evidence type="ECO:0000313" key="2">
    <source>
        <dbReference type="EMBL" id="QXE91384.1"/>
    </source>
</evidence>
<name>A0ABX8LIU2_9BACT</name>
<feature type="chain" id="PRO_5046445098" evidence="1">
    <location>
        <begin position="30"/>
        <end position="179"/>
    </location>
</feature>
<reference evidence="2 3" key="1">
    <citation type="submission" date="2021-06" db="EMBL/GenBank/DDBJ databases">
        <title>Gemonas diversity in paddy soil.</title>
        <authorList>
            <person name="Liu G."/>
        </authorList>
    </citation>
    <scope>NUCLEOTIDE SEQUENCE [LARGE SCALE GENOMIC DNA]</scope>
    <source>
        <strain evidence="2 3">RG2</strain>
    </source>
</reference>
<gene>
    <name evidence="2" type="ORF">KP001_02230</name>
</gene>
<organism evidence="2 3">
    <name type="scientific">Geomonas subterranea</name>
    <dbReference type="NCBI Taxonomy" id="2847989"/>
    <lineage>
        <taxon>Bacteria</taxon>
        <taxon>Pseudomonadati</taxon>
        <taxon>Thermodesulfobacteriota</taxon>
        <taxon>Desulfuromonadia</taxon>
        <taxon>Geobacterales</taxon>
        <taxon>Geobacteraceae</taxon>
        <taxon>Geomonas</taxon>
    </lineage>
</organism>
<evidence type="ECO:0000256" key="1">
    <source>
        <dbReference type="SAM" id="SignalP"/>
    </source>
</evidence>
<dbReference type="Proteomes" id="UP000683559">
    <property type="component" value="Chromosome"/>
</dbReference>
<proteinExistence type="predicted"/>
<dbReference type="RefSeq" id="WP_217287969.1">
    <property type="nucleotide sequence ID" value="NZ_CP077683.1"/>
</dbReference>
<evidence type="ECO:0000313" key="3">
    <source>
        <dbReference type="Proteomes" id="UP000683559"/>
    </source>
</evidence>
<dbReference type="EMBL" id="CP077683">
    <property type="protein sequence ID" value="QXE91384.1"/>
    <property type="molecule type" value="Genomic_DNA"/>
</dbReference>
<protein>
    <submittedName>
        <fullName evidence="2">Uncharacterized protein</fullName>
    </submittedName>
</protein>
<accession>A0ABX8LIU2</accession>
<keyword evidence="1" id="KW-0732">Signal</keyword>